<organism evidence="2 3">
    <name type="scientific">Actinomadura fulvescens</name>
    <dbReference type="NCBI Taxonomy" id="46160"/>
    <lineage>
        <taxon>Bacteria</taxon>
        <taxon>Bacillati</taxon>
        <taxon>Actinomycetota</taxon>
        <taxon>Actinomycetes</taxon>
        <taxon>Streptosporangiales</taxon>
        <taxon>Thermomonosporaceae</taxon>
        <taxon>Actinomadura</taxon>
    </lineage>
</organism>
<accession>A0ABN3PM50</accession>
<dbReference type="Pfam" id="PF18678">
    <property type="entry name" value="AOC_like"/>
    <property type="match status" value="1"/>
</dbReference>
<sequence length="190" mass="20764">MVFRALSDRLSPFVDPLLDPLFDEAAARAVSLLAAPPRTTSDRVGALRRQDRALILHDLTEKVVAYQSNNPDPTGKTPTEKDFATVKLEIFSPGGEPLGQTEGAGRMLFKREDDGHFIAYFGEEIRLLDGHVIRSGGLVDDARLTEGEAASFPAVAVAGPLRGAIGYRQFRPLVKEAHDTYVSSIVLYKK</sequence>
<evidence type="ECO:0000313" key="3">
    <source>
        <dbReference type="Proteomes" id="UP001501509"/>
    </source>
</evidence>
<dbReference type="InterPro" id="IPR041013">
    <property type="entry name" value="AOC-like"/>
</dbReference>
<comment type="caution">
    <text evidence="2">The sequence shown here is derived from an EMBL/GenBank/DDBJ whole genome shotgun (WGS) entry which is preliminary data.</text>
</comment>
<gene>
    <name evidence="2" type="ORF">GCM10010411_18130</name>
</gene>
<keyword evidence="3" id="KW-1185">Reference proteome</keyword>
<dbReference type="EMBL" id="BAAATD010000002">
    <property type="protein sequence ID" value="GAA2585794.1"/>
    <property type="molecule type" value="Genomic_DNA"/>
</dbReference>
<evidence type="ECO:0000313" key="2">
    <source>
        <dbReference type="EMBL" id="GAA2585794.1"/>
    </source>
</evidence>
<name>A0ABN3PM50_9ACTN</name>
<reference evidence="2 3" key="1">
    <citation type="journal article" date="2019" name="Int. J. Syst. Evol. Microbiol.">
        <title>The Global Catalogue of Microorganisms (GCM) 10K type strain sequencing project: providing services to taxonomists for standard genome sequencing and annotation.</title>
        <authorList>
            <consortium name="The Broad Institute Genomics Platform"/>
            <consortium name="The Broad Institute Genome Sequencing Center for Infectious Disease"/>
            <person name="Wu L."/>
            <person name="Ma J."/>
        </authorList>
    </citation>
    <scope>NUCLEOTIDE SEQUENCE [LARGE SCALE GENOMIC DNA]</scope>
    <source>
        <strain evidence="2 3">JCM 6833</strain>
    </source>
</reference>
<proteinExistence type="predicted"/>
<dbReference type="Proteomes" id="UP001501509">
    <property type="component" value="Unassembled WGS sequence"/>
</dbReference>
<evidence type="ECO:0000259" key="1">
    <source>
        <dbReference type="Pfam" id="PF18678"/>
    </source>
</evidence>
<dbReference type="RefSeq" id="WP_344539551.1">
    <property type="nucleotide sequence ID" value="NZ_BAAATD010000002.1"/>
</dbReference>
<protein>
    <recommendedName>
        <fullName evidence="1">Allene oxide cyclase barrel-like domain-containing protein</fullName>
    </recommendedName>
</protein>
<feature type="domain" description="Allene oxide cyclase barrel-like" evidence="1">
    <location>
        <begin position="64"/>
        <end position="187"/>
    </location>
</feature>